<feature type="transmembrane region" description="Helical" evidence="8">
    <location>
        <begin position="67"/>
        <end position="85"/>
    </location>
</feature>
<dbReference type="RefSeq" id="WP_093923593.1">
    <property type="nucleotide sequence ID" value="NZ_FOMW01000006.1"/>
</dbReference>
<evidence type="ECO:0000256" key="6">
    <source>
        <dbReference type="ARBA" id="ARBA00023118"/>
    </source>
</evidence>
<dbReference type="OrthoDB" id="8071519at2"/>
<dbReference type="STRING" id="74348.SAMN04488523_10613"/>
<feature type="transmembrane region" description="Helical" evidence="8">
    <location>
        <begin position="150"/>
        <end position="172"/>
    </location>
</feature>
<proteinExistence type="predicted"/>
<evidence type="ECO:0000256" key="1">
    <source>
        <dbReference type="ARBA" id="ARBA00004236"/>
    </source>
</evidence>
<dbReference type="InterPro" id="IPR043760">
    <property type="entry name" value="PycTM_dom"/>
</dbReference>
<evidence type="ECO:0000256" key="7">
    <source>
        <dbReference type="ARBA" id="ARBA00023136"/>
    </source>
</evidence>
<evidence type="ECO:0000256" key="3">
    <source>
        <dbReference type="ARBA" id="ARBA00022692"/>
    </source>
</evidence>
<evidence type="ECO:0000259" key="9">
    <source>
        <dbReference type="Pfam" id="PF18967"/>
    </source>
</evidence>
<comment type="subcellular location">
    <subcellularLocation>
        <location evidence="1">Cell membrane</location>
    </subcellularLocation>
</comment>
<dbReference type="Proteomes" id="UP000198977">
    <property type="component" value="Unassembled WGS sequence"/>
</dbReference>
<gene>
    <name evidence="10" type="ORF">SAMN04488523_10613</name>
</gene>
<keyword evidence="3 8" id="KW-0812">Transmembrane</keyword>
<protein>
    <recommendedName>
        <fullName evidence="9">Pycsar effector protein domain-containing protein</fullName>
    </recommendedName>
</protein>
<keyword evidence="5 8" id="KW-1133">Transmembrane helix</keyword>
<keyword evidence="7 8" id="KW-0472">Membrane</keyword>
<keyword evidence="4" id="KW-0547">Nucleotide-binding</keyword>
<feature type="domain" description="Pycsar effector protein" evidence="9">
    <location>
        <begin position="16"/>
        <end position="166"/>
    </location>
</feature>
<organism evidence="10 11">
    <name type="scientific">Sulfitobacter brevis</name>
    <dbReference type="NCBI Taxonomy" id="74348"/>
    <lineage>
        <taxon>Bacteria</taxon>
        <taxon>Pseudomonadati</taxon>
        <taxon>Pseudomonadota</taxon>
        <taxon>Alphaproteobacteria</taxon>
        <taxon>Rhodobacterales</taxon>
        <taxon>Roseobacteraceae</taxon>
        <taxon>Sulfitobacter</taxon>
    </lineage>
</organism>
<sequence length="173" mass="18900">MPDASTPPDPAARHYLEKALEEAQATVRSYDTKAQIVGIGYTFALNIVANAAAGFPRAADGSLLSLAIFWGIVMAPLFLFGAVLYPSRRVAPRVQPHDAEQPRRLLYVETARFADVDALVAATTGADWHRELGYEVLKVSRLRELKRMRFIRALGATALSFAVLCALEITALT</sequence>
<keyword evidence="2" id="KW-1003">Cell membrane</keyword>
<accession>A0A1I1Z0S5</accession>
<dbReference type="AlphaFoldDB" id="A0A1I1Z0S5"/>
<evidence type="ECO:0000256" key="2">
    <source>
        <dbReference type="ARBA" id="ARBA00022475"/>
    </source>
</evidence>
<evidence type="ECO:0000256" key="8">
    <source>
        <dbReference type="SAM" id="Phobius"/>
    </source>
</evidence>
<feature type="transmembrane region" description="Helical" evidence="8">
    <location>
        <begin position="36"/>
        <end position="55"/>
    </location>
</feature>
<keyword evidence="6" id="KW-0051">Antiviral defense</keyword>
<keyword evidence="11" id="KW-1185">Reference proteome</keyword>
<dbReference type="EMBL" id="FOMW01000006">
    <property type="protein sequence ID" value="SFE25152.1"/>
    <property type="molecule type" value="Genomic_DNA"/>
</dbReference>
<evidence type="ECO:0000313" key="11">
    <source>
        <dbReference type="Proteomes" id="UP000198977"/>
    </source>
</evidence>
<reference evidence="10 11" key="1">
    <citation type="submission" date="2016-10" db="EMBL/GenBank/DDBJ databases">
        <authorList>
            <person name="de Groot N.N."/>
        </authorList>
    </citation>
    <scope>NUCLEOTIDE SEQUENCE [LARGE SCALE GENOMIC DNA]</scope>
    <source>
        <strain evidence="10 11">DSM 11443</strain>
    </source>
</reference>
<evidence type="ECO:0000256" key="4">
    <source>
        <dbReference type="ARBA" id="ARBA00022741"/>
    </source>
</evidence>
<dbReference type="Pfam" id="PF18967">
    <property type="entry name" value="PycTM"/>
    <property type="match status" value="1"/>
</dbReference>
<name>A0A1I1Z0S5_9RHOB</name>
<evidence type="ECO:0000256" key="5">
    <source>
        <dbReference type="ARBA" id="ARBA00022989"/>
    </source>
</evidence>
<evidence type="ECO:0000313" key="10">
    <source>
        <dbReference type="EMBL" id="SFE25152.1"/>
    </source>
</evidence>